<dbReference type="EMBL" id="CADCVB010000034">
    <property type="protein sequence ID" value="CAA9412962.1"/>
    <property type="molecule type" value="Genomic_DNA"/>
</dbReference>
<dbReference type="SMART" id="SM00530">
    <property type="entry name" value="HTH_XRE"/>
    <property type="match status" value="1"/>
</dbReference>
<reference evidence="2" key="1">
    <citation type="submission" date="2020-02" db="EMBL/GenBank/DDBJ databases">
        <authorList>
            <person name="Meier V. D."/>
        </authorList>
    </citation>
    <scope>NUCLEOTIDE SEQUENCE</scope>
    <source>
        <strain evidence="2">AVDCRST_MAG78</strain>
    </source>
</reference>
<evidence type="ECO:0000259" key="1">
    <source>
        <dbReference type="PROSITE" id="PS50943"/>
    </source>
</evidence>
<evidence type="ECO:0000313" key="2">
    <source>
        <dbReference type="EMBL" id="CAA9412962.1"/>
    </source>
</evidence>
<dbReference type="Pfam" id="PF13560">
    <property type="entry name" value="HTH_31"/>
    <property type="match status" value="1"/>
</dbReference>
<protein>
    <recommendedName>
        <fullName evidence="1">HTH cro/C1-type domain-containing protein</fullName>
    </recommendedName>
</protein>
<dbReference type="SUPFAM" id="SSF47413">
    <property type="entry name" value="lambda repressor-like DNA-binding domains"/>
    <property type="match status" value="1"/>
</dbReference>
<dbReference type="InterPro" id="IPR001387">
    <property type="entry name" value="Cro/C1-type_HTH"/>
</dbReference>
<organism evidence="2">
    <name type="scientific">uncultured Rubrobacteraceae bacterium</name>
    <dbReference type="NCBI Taxonomy" id="349277"/>
    <lineage>
        <taxon>Bacteria</taxon>
        <taxon>Bacillati</taxon>
        <taxon>Actinomycetota</taxon>
        <taxon>Rubrobacteria</taxon>
        <taxon>Rubrobacterales</taxon>
        <taxon>Rubrobacteraceae</taxon>
        <taxon>environmental samples</taxon>
    </lineage>
</organism>
<name>A0A6J4PKN5_9ACTN</name>
<proteinExistence type="predicted"/>
<dbReference type="CDD" id="cd00093">
    <property type="entry name" value="HTH_XRE"/>
    <property type="match status" value="1"/>
</dbReference>
<dbReference type="PROSITE" id="PS50943">
    <property type="entry name" value="HTH_CROC1"/>
    <property type="match status" value="1"/>
</dbReference>
<feature type="domain" description="HTH cro/C1-type" evidence="1">
    <location>
        <begin position="11"/>
        <end position="65"/>
    </location>
</feature>
<dbReference type="GO" id="GO:0003677">
    <property type="term" value="F:DNA binding"/>
    <property type="evidence" value="ECO:0007669"/>
    <property type="project" value="InterPro"/>
</dbReference>
<dbReference type="InterPro" id="IPR010982">
    <property type="entry name" value="Lambda_DNA-bd_dom_sf"/>
</dbReference>
<gene>
    <name evidence="2" type="ORF">AVDCRST_MAG78-495</name>
</gene>
<sequence length="74" mass="8291">MAGMEVNVERLKQLRRERVLSLRELEEKSGVSHNTIWRLEDGRQGAHPRTVRKLAEALGVVPSELIRGGSDTDG</sequence>
<dbReference type="AlphaFoldDB" id="A0A6J4PKN5"/>
<dbReference type="Gene3D" id="1.10.260.40">
    <property type="entry name" value="lambda repressor-like DNA-binding domains"/>
    <property type="match status" value="1"/>
</dbReference>
<accession>A0A6J4PKN5</accession>